<evidence type="ECO:0000313" key="2">
    <source>
        <dbReference type="EMBL" id="MBL3658722.1"/>
    </source>
</evidence>
<reference evidence="2" key="1">
    <citation type="submission" date="2021-01" db="EMBL/GenBank/DDBJ databases">
        <title>Fulvivirga kasyanovii gen. nov., sp nov., a novel member of the phylum Bacteroidetes isolated from seawater in a mussel farm.</title>
        <authorList>
            <person name="Zhao L.-H."/>
            <person name="Wang Z.-J."/>
        </authorList>
    </citation>
    <scope>NUCLEOTIDE SEQUENCE</scope>
    <source>
        <strain evidence="2">2943</strain>
    </source>
</reference>
<organism evidence="2 3">
    <name type="scientific">Fulvivirga sediminis</name>
    <dbReference type="NCBI Taxonomy" id="2803949"/>
    <lineage>
        <taxon>Bacteria</taxon>
        <taxon>Pseudomonadati</taxon>
        <taxon>Bacteroidota</taxon>
        <taxon>Cytophagia</taxon>
        <taxon>Cytophagales</taxon>
        <taxon>Fulvivirgaceae</taxon>
        <taxon>Fulvivirga</taxon>
    </lineage>
</organism>
<dbReference type="InterPro" id="IPR031409">
    <property type="entry name" value="Darcynin"/>
</dbReference>
<proteinExistence type="inferred from homology"/>
<dbReference type="Proteomes" id="UP000659388">
    <property type="component" value="Unassembled WGS sequence"/>
</dbReference>
<accession>A0A937K392</accession>
<keyword evidence="3" id="KW-1185">Reference proteome</keyword>
<dbReference type="AlphaFoldDB" id="A0A937K392"/>
<sequence>MEKQKPYTILVLMNATPDWLSLSRTERSEFLEKELNPIFYKVAKTVNIRMFDSEYFHASVSDFMIITTSDLDEYKLMIEMLRDTKVYGVPYFDIKDIIVGQEEMFEDFNELLKE</sequence>
<comment type="caution">
    <text evidence="2">The sequence shown here is derived from an EMBL/GenBank/DDBJ whole genome shotgun (WGS) entry which is preliminary data.</text>
</comment>
<comment type="similarity">
    <text evidence="1">Belongs to the darcynin family.</text>
</comment>
<gene>
    <name evidence="2" type="ORF">JL102_21405</name>
</gene>
<protein>
    <submittedName>
        <fullName evidence="2">Uncharacterized protein</fullName>
    </submittedName>
</protein>
<dbReference type="EMBL" id="JAESIY010000015">
    <property type="protein sequence ID" value="MBL3658722.1"/>
    <property type="molecule type" value="Genomic_DNA"/>
</dbReference>
<dbReference type="RefSeq" id="WP_202246513.1">
    <property type="nucleotide sequence ID" value="NZ_JAESIY010000015.1"/>
</dbReference>
<dbReference type="Pfam" id="PF17074">
    <property type="entry name" value="Darcynin"/>
    <property type="match status" value="1"/>
</dbReference>
<evidence type="ECO:0000256" key="1">
    <source>
        <dbReference type="ARBA" id="ARBA00006869"/>
    </source>
</evidence>
<evidence type="ECO:0000313" key="3">
    <source>
        <dbReference type="Proteomes" id="UP000659388"/>
    </source>
</evidence>
<name>A0A937K392_9BACT</name>